<dbReference type="CDD" id="cd07033">
    <property type="entry name" value="TPP_PYR_DXS_TK_like"/>
    <property type="match status" value="1"/>
</dbReference>
<evidence type="ECO:0000256" key="1">
    <source>
        <dbReference type="ARBA" id="ARBA00007131"/>
    </source>
</evidence>
<dbReference type="EMBL" id="NRSG01000177">
    <property type="protein sequence ID" value="MBK1660430.1"/>
    <property type="molecule type" value="Genomic_DNA"/>
</dbReference>
<comment type="cofactor">
    <cofactor evidence="11">
        <name>thiamine diphosphate</name>
        <dbReference type="ChEBI" id="CHEBI:58937"/>
    </cofactor>
    <text evidence="11">Binds 1 thiamine pyrophosphate per subunit.</text>
</comment>
<dbReference type="CDD" id="cd02012">
    <property type="entry name" value="TPP_TK"/>
    <property type="match status" value="1"/>
</dbReference>
<keyword evidence="7 11" id="KW-0460">Magnesium</keyword>
<dbReference type="InterPro" id="IPR029061">
    <property type="entry name" value="THDP-binding"/>
</dbReference>
<organism evidence="13 14">
    <name type="scientific">Paracraurococcus ruber</name>
    <dbReference type="NCBI Taxonomy" id="77675"/>
    <lineage>
        <taxon>Bacteria</taxon>
        <taxon>Pseudomonadati</taxon>
        <taxon>Pseudomonadota</taxon>
        <taxon>Alphaproteobacteria</taxon>
        <taxon>Acetobacterales</taxon>
        <taxon>Roseomonadaceae</taxon>
        <taxon>Paracraurococcus</taxon>
    </lineage>
</organism>
<dbReference type="Pfam" id="PF02779">
    <property type="entry name" value="Transket_pyr"/>
    <property type="match status" value="1"/>
</dbReference>
<comment type="catalytic activity">
    <reaction evidence="9 11">
        <text>D-sedoheptulose 7-phosphate + D-glyceraldehyde 3-phosphate = aldehydo-D-ribose 5-phosphate + D-xylulose 5-phosphate</text>
        <dbReference type="Rhea" id="RHEA:10508"/>
        <dbReference type="ChEBI" id="CHEBI:57483"/>
        <dbReference type="ChEBI" id="CHEBI:57737"/>
        <dbReference type="ChEBI" id="CHEBI:58273"/>
        <dbReference type="ChEBI" id="CHEBI:59776"/>
        <dbReference type="EC" id="2.2.1.1"/>
    </reaction>
</comment>
<keyword evidence="5 11" id="KW-0479">Metal-binding</keyword>
<gene>
    <name evidence="13" type="primary">tkt</name>
    <name evidence="13" type="ORF">CKO45_19585</name>
</gene>
<evidence type="ECO:0000256" key="7">
    <source>
        <dbReference type="ARBA" id="ARBA00022842"/>
    </source>
</evidence>
<comment type="subunit">
    <text evidence="2 11">Homodimer.</text>
</comment>
<protein>
    <recommendedName>
        <fullName evidence="3 10">Transketolase</fullName>
        <ecNumber evidence="3 10">2.2.1.1</ecNumber>
    </recommendedName>
</protein>
<evidence type="ECO:0000256" key="3">
    <source>
        <dbReference type="ARBA" id="ARBA00013152"/>
    </source>
</evidence>
<dbReference type="InterPro" id="IPR009014">
    <property type="entry name" value="Transketo_C/PFOR_II"/>
</dbReference>
<evidence type="ECO:0000256" key="11">
    <source>
        <dbReference type="RuleBase" id="RU004996"/>
    </source>
</evidence>
<dbReference type="Proteomes" id="UP000697995">
    <property type="component" value="Unassembled WGS sequence"/>
</dbReference>
<keyword evidence="14" id="KW-1185">Reference proteome</keyword>
<evidence type="ECO:0000256" key="10">
    <source>
        <dbReference type="NCBIfam" id="TIGR00232"/>
    </source>
</evidence>
<evidence type="ECO:0000256" key="6">
    <source>
        <dbReference type="ARBA" id="ARBA00022837"/>
    </source>
</evidence>
<dbReference type="InterPro" id="IPR020826">
    <property type="entry name" value="Transketolase_BS"/>
</dbReference>
<comment type="similarity">
    <text evidence="1 11">Belongs to the transketolase family.</text>
</comment>
<keyword evidence="4 11" id="KW-0808">Transferase</keyword>
<dbReference type="PROSITE" id="PS00802">
    <property type="entry name" value="TRANSKETOLASE_2"/>
    <property type="match status" value="1"/>
</dbReference>
<evidence type="ECO:0000256" key="2">
    <source>
        <dbReference type="ARBA" id="ARBA00011738"/>
    </source>
</evidence>
<dbReference type="InterPro" id="IPR005474">
    <property type="entry name" value="Transketolase_N"/>
</dbReference>
<dbReference type="InterPro" id="IPR049557">
    <property type="entry name" value="Transketolase_CS"/>
</dbReference>
<evidence type="ECO:0000256" key="8">
    <source>
        <dbReference type="ARBA" id="ARBA00023052"/>
    </source>
</evidence>
<dbReference type="InterPro" id="IPR005475">
    <property type="entry name" value="Transketolase-like_Pyr-bd"/>
</dbReference>
<evidence type="ECO:0000256" key="9">
    <source>
        <dbReference type="ARBA" id="ARBA00049473"/>
    </source>
</evidence>
<dbReference type="Pfam" id="PF22613">
    <property type="entry name" value="Transketolase_C_1"/>
    <property type="match status" value="1"/>
</dbReference>
<dbReference type="Gene3D" id="3.40.50.920">
    <property type="match status" value="1"/>
</dbReference>
<name>A0ABS1D1Y1_9PROT</name>
<dbReference type="SMART" id="SM00861">
    <property type="entry name" value="Transket_pyr"/>
    <property type="match status" value="1"/>
</dbReference>
<dbReference type="SUPFAM" id="SSF52518">
    <property type="entry name" value="Thiamin diphosphate-binding fold (THDP-binding)"/>
    <property type="match status" value="2"/>
</dbReference>
<dbReference type="NCBIfam" id="TIGR00232">
    <property type="entry name" value="tktlase_bact"/>
    <property type="match status" value="1"/>
</dbReference>
<proteinExistence type="inferred from homology"/>
<dbReference type="PANTHER" id="PTHR43522">
    <property type="entry name" value="TRANSKETOLASE"/>
    <property type="match status" value="1"/>
</dbReference>
<dbReference type="InterPro" id="IPR033247">
    <property type="entry name" value="Transketolase_fam"/>
</dbReference>
<evidence type="ECO:0000259" key="12">
    <source>
        <dbReference type="SMART" id="SM00861"/>
    </source>
</evidence>
<comment type="function">
    <text evidence="11">Catalyzes the transfer of a two-carbon ketol group from a ketose donor to an aldose acceptor, via a covalent intermediate with the cofactor thiamine pyrophosphate.</text>
</comment>
<evidence type="ECO:0000256" key="4">
    <source>
        <dbReference type="ARBA" id="ARBA00022679"/>
    </source>
</evidence>
<keyword evidence="8 11" id="KW-0786">Thiamine pyrophosphate</keyword>
<feature type="domain" description="Transketolase-like pyrimidine-binding" evidence="12">
    <location>
        <begin position="372"/>
        <end position="543"/>
    </location>
</feature>
<accession>A0ABS1D1Y1</accession>
<keyword evidence="6 11" id="KW-0106">Calcium</keyword>
<dbReference type="PROSITE" id="PS00801">
    <property type="entry name" value="TRANSKETOLASE_1"/>
    <property type="match status" value="1"/>
</dbReference>
<evidence type="ECO:0000313" key="13">
    <source>
        <dbReference type="EMBL" id="MBK1660430.1"/>
    </source>
</evidence>
<reference evidence="13 14" key="1">
    <citation type="journal article" date="2020" name="Microorganisms">
        <title>Osmotic Adaptation and Compatible Solute Biosynthesis of Phototrophic Bacteria as Revealed from Genome Analyses.</title>
        <authorList>
            <person name="Imhoff J.F."/>
            <person name="Rahn T."/>
            <person name="Kunzel S."/>
            <person name="Keller A."/>
            <person name="Neulinger S.C."/>
        </authorList>
    </citation>
    <scope>NUCLEOTIDE SEQUENCE [LARGE SCALE GENOMIC DNA]</scope>
    <source>
        <strain evidence="13 14">DSM 15382</strain>
    </source>
</reference>
<dbReference type="PANTHER" id="PTHR43522:SF2">
    <property type="entry name" value="TRANSKETOLASE 1-RELATED"/>
    <property type="match status" value="1"/>
</dbReference>
<dbReference type="Pfam" id="PF00456">
    <property type="entry name" value="Transketolase_N"/>
    <property type="match status" value="1"/>
</dbReference>
<evidence type="ECO:0000313" key="14">
    <source>
        <dbReference type="Proteomes" id="UP000697995"/>
    </source>
</evidence>
<comment type="cofactor">
    <cofactor evidence="11">
        <name>Mg(2+)</name>
        <dbReference type="ChEBI" id="CHEBI:18420"/>
    </cofactor>
    <cofactor evidence="11">
        <name>Ca(2+)</name>
        <dbReference type="ChEBI" id="CHEBI:29108"/>
    </cofactor>
    <cofactor evidence="11">
        <name>Mn(2+)</name>
        <dbReference type="ChEBI" id="CHEBI:29035"/>
    </cofactor>
    <cofactor evidence="11">
        <name>Co(2+)</name>
        <dbReference type="ChEBI" id="CHEBI:48828"/>
    </cofactor>
    <text evidence="11">Binds 1 Mg(2+) ion per subunit. Can also utilize other divalent metal cations, such as Ca(2+), Mn(2+) and Co(2+).</text>
</comment>
<dbReference type="EC" id="2.2.1.1" evidence="3 10"/>
<dbReference type="InterPro" id="IPR005478">
    <property type="entry name" value="Transketolase_bac-like"/>
</dbReference>
<dbReference type="SUPFAM" id="SSF52922">
    <property type="entry name" value="TK C-terminal domain-like"/>
    <property type="match status" value="1"/>
</dbReference>
<evidence type="ECO:0000256" key="5">
    <source>
        <dbReference type="ARBA" id="ARBA00022723"/>
    </source>
</evidence>
<dbReference type="Gene3D" id="3.40.50.970">
    <property type="match status" value="2"/>
</dbReference>
<dbReference type="InterPro" id="IPR055152">
    <property type="entry name" value="Transketolase-like_C_2"/>
</dbReference>
<comment type="caution">
    <text evidence="13">The sequence shown here is derived from an EMBL/GenBank/DDBJ whole genome shotgun (WGS) entry which is preliminary data.</text>
</comment>
<sequence length="679" mass="72019">MASIALSPDAPNPALAAQAAILARPATEERRMADAIRALSIDAVEKAKSGHPGMPMGMADAATVLFTKFVKFDAADPRWPDRDRFVLSAGHGSMLLYALLHLTGHAGMGIEELQRFRQLHSPAAGHPEFGEHPGIETTTGPLGQGIANAVGMALAERLLAARFGKSLVDHRTWVIAGDGCMQEGISHEAASLAGHLQLEKLCVLYDDNSITIDGDTGLSFSDDTLKRFQAYGWAVRRVDGHDSAEVEAALAWATRSRKPTLIACRTIIGFAAPTKAGTAGSHGSPLGPSEAEAAKSALGWNHPPFEVPEGIRDRWNAAGRRGGGTRHSWLKRLAKHPMRAEFERAMAGKLPEAWHEPLAALRASLAEGRPKLATRVSSQKALEALVPAVPEMVGGSADLTGSNNTNVKGIPSVVRGNFAGRYIHWGVREHGMAAAMNGMALHGGIIPYSGTFLVFADYMRPAIRLAALMRQRVIHVLTHDSIGLGEDGPTHQPVETLAGLRCIPNLAVFRPGDAMETAECWELAVKRADGPSVLALSRQNLAAFRADAGENRCARGGYVVAEASGPRRATLIASGSEVGLALAARQALEDSGIATAVVSLPCWELFAAQDASYREEVLGNALRVGVEAAIGFGWERWLGPEGMFIGMAGFGASAPAEDLFRHFGITAEAVVAAVKKRLG</sequence>